<organism evidence="1">
    <name type="scientific">Magnetovibrio blakemorei</name>
    <dbReference type="NCBI Taxonomy" id="28181"/>
    <lineage>
        <taxon>Bacteria</taxon>
        <taxon>Pseudomonadati</taxon>
        <taxon>Pseudomonadota</taxon>
        <taxon>Alphaproteobacteria</taxon>
        <taxon>Rhodospirillales</taxon>
        <taxon>Magnetovibrionaceae</taxon>
        <taxon>Magnetovibrio</taxon>
    </lineage>
</organism>
<proteinExistence type="predicted"/>
<evidence type="ECO:0000313" key="2">
    <source>
        <dbReference type="EMBL" id="OEJ67254.1"/>
    </source>
</evidence>
<reference evidence="3" key="3">
    <citation type="submission" date="2016-07" db="EMBL/GenBank/DDBJ databases">
        <authorList>
            <person name="Florea S."/>
            <person name="Webb J.S."/>
            <person name="Jaromczyk J."/>
            <person name="Schardl C.L."/>
        </authorList>
    </citation>
    <scope>NUCLEOTIDE SEQUENCE [LARGE SCALE GENOMIC DNA]</scope>
    <source>
        <strain evidence="3">MV-1</strain>
    </source>
</reference>
<dbReference type="EMBL" id="FP102531">
    <property type="protein sequence ID" value="CAV30836.1"/>
    <property type="molecule type" value="Genomic_DNA"/>
</dbReference>
<dbReference type="STRING" id="28181.BEN30_09715"/>
<reference evidence="1" key="1">
    <citation type="journal article" date="2009" name="Environ. Microbiol.">
        <title>Comparative analysis of magnetosome gene clusters in magnetotactic bacteria provides further evidence for horizontal gene transfer.</title>
        <authorList>
            <person name="Jogler C."/>
            <person name="Kube M."/>
            <person name="Schubbe S."/>
            <person name="Ullrich S."/>
            <person name="Teeling H."/>
            <person name="Bazylinski D.A."/>
            <person name="Reinhardt R."/>
            <person name="Schuler D."/>
        </authorList>
    </citation>
    <scope>NUCLEOTIDE SEQUENCE</scope>
    <source>
        <strain evidence="1">Type strain: MV-1</strain>
    </source>
</reference>
<dbReference type="EMBL" id="MCGG01000024">
    <property type="protein sequence ID" value="OEJ67254.1"/>
    <property type="molecule type" value="Genomic_DNA"/>
</dbReference>
<accession>C4RAJ1</accession>
<evidence type="ECO:0000313" key="1">
    <source>
        <dbReference type="EMBL" id="CAV30836.1"/>
    </source>
</evidence>
<keyword evidence="3" id="KW-1185">Reference proteome</keyword>
<reference evidence="2" key="2">
    <citation type="submission" date="2016-07" db="EMBL/GenBank/DDBJ databases">
        <authorList>
            <person name="Trubitsyn D."/>
            <person name="Abreu F.A."/>
            <person name="Ward B."/>
            <person name="Taylor T."/>
            <person name="Hattori M."/>
            <person name="Kondo S."/>
            <person name="Trivedi U."/>
            <person name="Staniland S."/>
            <person name="Lins U."/>
            <person name="Bazylinski D.A."/>
        </authorList>
    </citation>
    <scope>NUCLEOTIDE SEQUENCE</scope>
    <source>
        <strain evidence="2">MV-1</strain>
    </source>
</reference>
<dbReference type="OrthoDB" id="7763761at2"/>
<dbReference type="RefSeq" id="WP_069957882.1">
    <property type="nucleotide sequence ID" value="NZ_MCGG01000024.1"/>
</dbReference>
<name>C4RAJ1_9PROT</name>
<dbReference type="AlphaFoldDB" id="C4RAJ1"/>
<gene>
    <name evidence="2" type="ORF">BEN30_09715</name>
    <name evidence="1" type="ORF">mv1g00089</name>
</gene>
<dbReference type="Proteomes" id="UP000095347">
    <property type="component" value="Unassembled WGS sequence"/>
</dbReference>
<protein>
    <submittedName>
        <fullName evidence="1">Uncharacterized protein</fullName>
    </submittedName>
</protein>
<evidence type="ECO:0000313" key="3">
    <source>
        <dbReference type="Proteomes" id="UP000095347"/>
    </source>
</evidence>
<sequence>MKKPPIKYVGDKKVRDLLTRYACPVPFHTVRTRLLGNIASPRLDASPIQTVKDLWGGELPEFDDMDAVNLLFQDLMSLWNNLSKHQSRSKPFKLAREITGSTEDDLRRLCEVRTEELEGFVDGLFGADEDLDLPERAVDGMEQLGEINAMIHGVIDLLNRPTMPPATDKERASTLKNVNELSRIAEKEIHAVILSCKRARAQSVHHSGPPPTFH</sequence>